<dbReference type="Proteomes" id="UP000008711">
    <property type="component" value="Unassembled WGS sequence"/>
</dbReference>
<protein>
    <submittedName>
        <fullName evidence="4">GG16501</fullName>
    </submittedName>
</protein>
<keyword evidence="3" id="KW-0732">Signal</keyword>
<keyword evidence="2" id="KW-0812">Transmembrane</keyword>
<sequence>MGYFVHLLYVIKPFALCLCCLCCLCGTRAAFSRHPAAYTHAHEKFETLSTSHRPSDLKIPSAVTYFSLHALSRRGNHLWKFGTIRSISTALLFWRFNLFRFDSTRSQLTASTSSSRSCWICSTRMSPCRPERSPSPQPSVGCTYSGRSAEPTGPAARQHSNPREKRRAESHAHVLPLFVFVPIAMAGLTALMQIMLFSGWRSKTNAKKCKSHIICNLWLEIASNSLNIMIGATPVGRMKYEWGATY</sequence>
<name>B3NYR9_DROER</name>
<accession>B3NYR9</accession>
<organism evidence="4 5">
    <name type="scientific">Drosophila erecta</name>
    <name type="common">Fruit fly</name>
    <dbReference type="NCBI Taxonomy" id="7220"/>
    <lineage>
        <taxon>Eukaryota</taxon>
        <taxon>Metazoa</taxon>
        <taxon>Ecdysozoa</taxon>
        <taxon>Arthropoda</taxon>
        <taxon>Hexapoda</taxon>
        <taxon>Insecta</taxon>
        <taxon>Pterygota</taxon>
        <taxon>Neoptera</taxon>
        <taxon>Endopterygota</taxon>
        <taxon>Diptera</taxon>
        <taxon>Brachycera</taxon>
        <taxon>Muscomorpha</taxon>
        <taxon>Ephydroidea</taxon>
        <taxon>Drosophilidae</taxon>
        <taxon>Drosophila</taxon>
        <taxon>Sophophora</taxon>
    </lineage>
</organism>
<reference evidence="4 5" key="2">
    <citation type="journal article" date="2008" name="Bioinformatics">
        <title>Assembly reconciliation.</title>
        <authorList>
            <person name="Zimin A.V."/>
            <person name="Smith D.R."/>
            <person name="Sutton G."/>
            <person name="Yorke J.A."/>
        </authorList>
    </citation>
    <scope>NUCLEOTIDE SEQUENCE [LARGE SCALE GENOMIC DNA]</scope>
    <source>
        <strain evidence="4 5">TSC#14021-0224.01</strain>
    </source>
</reference>
<proteinExistence type="predicted"/>
<evidence type="ECO:0000313" key="5">
    <source>
        <dbReference type="Proteomes" id="UP000008711"/>
    </source>
</evidence>
<keyword evidence="2" id="KW-0472">Membrane</keyword>
<feature type="transmembrane region" description="Helical" evidence="2">
    <location>
        <begin position="174"/>
        <end position="200"/>
    </location>
</feature>
<feature type="chain" id="PRO_5002795856" evidence="3">
    <location>
        <begin position="30"/>
        <end position="246"/>
    </location>
</feature>
<evidence type="ECO:0000256" key="3">
    <source>
        <dbReference type="SAM" id="SignalP"/>
    </source>
</evidence>
<reference evidence="4 5" key="1">
    <citation type="journal article" date="2007" name="Nature">
        <title>Evolution of genes and genomes on the Drosophila phylogeny.</title>
        <authorList>
            <consortium name="Drosophila 12 Genomes Consortium"/>
            <person name="Clark A.G."/>
            <person name="Eisen M.B."/>
            <person name="Smith D.R."/>
            <person name="Bergman C.M."/>
            <person name="Oliver B."/>
            <person name="Markow T.A."/>
            <person name="Kaufman T.C."/>
            <person name="Kellis M."/>
            <person name="Gelbart W."/>
            <person name="Iyer V.N."/>
            <person name="Pollard D.A."/>
            <person name="Sackton T.B."/>
            <person name="Larracuente A.M."/>
            <person name="Singh N.D."/>
            <person name="Abad J.P."/>
            <person name="Abt D.N."/>
            <person name="Adryan B."/>
            <person name="Aguade M."/>
            <person name="Akashi H."/>
            <person name="Anderson W.W."/>
            <person name="Aquadro C.F."/>
            <person name="Ardell D.H."/>
            <person name="Arguello R."/>
            <person name="Artieri C.G."/>
            <person name="Barbash D.A."/>
            <person name="Barker D."/>
            <person name="Barsanti P."/>
            <person name="Batterham P."/>
            <person name="Batzoglou S."/>
            <person name="Begun D."/>
            <person name="Bhutkar A."/>
            <person name="Blanco E."/>
            <person name="Bosak S.A."/>
            <person name="Bradley R.K."/>
            <person name="Brand A.D."/>
            <person name="Brent M.R."/>
            <person name="Brooks A.N."/>
            <person name="Brown R.H."/>
            <person name="Butlin R.K."/>
            <person name="Caggese C."/>
            <person name="Calvi B.R."/>
            <person name="Bernardo de Carvalho A."/>
            <person name="Caspi A."/>
            <person name="Castrezana S."/>
            <person name="Celniker S.E."/>
            <person name="Chang J.L."/>
            <person name="Chapple C."/>
            <person name="Chatterji S."/>
            <person name="Chinwalla A."/>
            <person name="Civetta A."/>
            <person name="Clifton S.W."/>
            <person name="Comeron J.M."/>
            <person name="Costello J.C."/>
            <person name="Coyne J.A."/>
            <person name="Daub J."/>
            <person name="David R.G."/>
            <person name="Delcher A.L."/>
            <person name="Delehaunty K."/>
            <person name="Do C.B."/>
            <person name="Ebling H."/>
            <person name="Edwards K."/>
            <person name="Eickbush T."/>
            <person name="Evans J.D."/>
            <person name="Filipski A."/>
            <person name="Findeiss S."/>
            <person name="Freyhult E."/>
            <person name="Fulton L."/>
            <person name="Fulton R."/>
            <person name="Garcia A.C."/>
            <person name="Gardiner A."/>
            <person name="Garfield D.A."/>
            <person name="Garvin B.E."/>
            <person name="Gibson G."/>
            <person name="Gilbert D."/>
            <person name="Gnerre S."/>
            <person name="Godfrey J."/>
            <person name="Good R."/>
            <person name="Gotea V."/>
            <person name="Gravely B."/>
            <person name="Greenberg A.J."/>
            <person name="Griffiths-Jones S."/>
            <person name="Gross S."/>
            <person name="Guigo R."/>
            <person name="Gustafson E.A."/>
            <person name="Haerty W."/>
            <person name="Hahn M.W."/>
            <person name="Halligan D.L."/>
            <person name="Halpern A.L."/>
            <person name="Halter G.M."/>
            <person name="Han M.V."/>
            <person name="Heger A."/>
            <person name="Hillier L."/>
            <person name="Hinrichs A.S."/>
            <person name="Holmes I."/>
            <person name="Hoskins R.A."/>
            <person name="Hubisz M.J."/>
            <person name="Hultmark D."/>
            <person name="Huntley M.A."/>
            <person name="Jaffe D.B."/>
            <person name="Jagadeeshan S."/>
            <person name="Jeck W.R."/>
            <person name="Johnson J."/>
            <person name="Jones C.D."/>
            <person name="Jordan W.C."/>
            <person name="Karpen G.H."/>
            <person name="Kataoka E."/>
            <person name="Keightley P.D."/>
            <person name="Kheradpour P."/>
            <person name="Kirkness E.F."/>
            <person name="Koerich L.B."/>
            <person name="Kristiansen K."/>
            <person name="Kudrna D."/>
            <person name="Kulathinal R.J."/>
            <person name="Kumar S."/>
            <person name="Kwok R."/>
            <person name="Lander E."/>
            <person name="Langley C.H."/>
            <person name="Lapoint R."/>
            <person name="Lazzaro B.P."/>
            <person name="Lee S.J."/>
            <person name="Levesque L."/>
            <person name="Li R."/>
            <person name="Lin C.F."/>
            <person name="Lin M.F."/>
            <person name="Lindblad-Toh K."/>
            <person name="Llopart A."/>
            <person name="Long M."/>
            <person name="Low L."/>
            <person name="Lozovsky E."/>
            <person name="Lu J."/>
            <person name="Luo M."/>
            <person name="Machado C.A."/>
            <person name="Makalowski W."/>
            <person name="Marzo M."/>
            <person name="Matsuda M."/>
            <person name="Matzkin L."/>
            <person name="McAllister B."/>
            <person name="McBride C.S."/>
            <person name="McKernan B."/>
            <person name="McKernan K."/>
            <person name="Mendez-Lago M."/>
            <person name="Minx P."/>
            <person name="Mollenhauer M.U."/>
            <person name="Montooth K."/>
            <person name="Mount S.M."/>
            <person name="Mu X."/>
            <person name="Myers E."/>
            <person name="Negre B."/>
            <person name="Newfeld S."/>
            <person name="Nielsen R."/>
            <person name="Noor M.A."/>
            <person name="O'Grady P."/>
            <person name="Pachter L."/>
            <person name="Papaceit M."/>
            <person name="Parisi M.J."/>
            <person name="Parisi M."/>
            <person name="Parts L."/>
            <person name="Pedersen J.S."/>
            <person name="Pesole G."/>
            <person name="Phillippy A.M."/>
            <person name="Ponting C.P."/>
            <person name="Pop M."/>
            <person name="Porcelli D."/>
            <person name="Powell J.R."/>
            <person name="Prohaska S."/>
            <person name="Pruitt K."/>
            <person name="Puig M."/>
            <person name="Quesneville H."/>
            <person name="Ram K.R."/>
            <person name="Rand D."/>
            <person name="Rasmussen M.D."/>
            <person name="Reed L.K."/>
            <person name="Reenan R."/>
            <person name="Reily A."/>
            <person name="Remington K.A."/>
            <person name="Rieger T.T."/>
            <person name="Ritchie M.G."/>
            <person name="Robin C."/>
            <person name="Rogers Y.H."/>
            <person name="Rohde C."/>
            <person name="Rozas J."/>
            <person name="Rubenfield M.J."/>
            <person name="Ruiz A."/>
            <person name="Russo S."/>
            <person name="Salzberg S.L."/>
            <person name="Sanchez-Gracia A."/>
            <person name="Saranga D.J."/>
            <person name="Sato H."/>
            <person name="Schaeffer S.W."/>
            <person name="Schatz M.C."/>
            <person name="Schlenke T."/>
            <person name="Schwartz R."/>
            <person name="Segarra C."/>
            <person name="Singh R.S."/>
            <person name="Sirot L."/>
            <person name="Sirota M."/>
            <person name="Sisneros N.B."/>
            <person name="Smith C.D."/>
            <person name="Smith T.F."/>
            <person name="Spieth J."/>
            <person name="Stage D.E."/>
            <person name="Stark A."/>
            <person name="Stephan W."/>
            <person name="Strausberg R.L."/>
            <person name="Strempel S."/>
            <person name="Sturgill D."/>
            <person name="Sutton G."/>
            <person name="Sutton G.G."/>
            <person name="Tao W."/>
            <person name="Teichmann S."/>
            <person name="Tobari Y.N."/>
            <person name="Tomimura Y."/>
            <person name="Tsolas J.M."/>
            <person name="Valente V.L."/>
            <person name="Venter E."/>
            <person name="Venter J.C."/>
            <person name="Vicario S."/>
            <person name="Vieira F.G."/>
            <person name="Vilella A.J."/>
            <person name="Villasante A."/>
            <person name="Walenz B."/>
            <person name="Wang J."/>
            <person name="Wasserman M."/>
            <person name="Watts T."/>
            <person name="Wilson D."/>
            <person name="Wilson R.K."/>
            <person name="Wing R.A."/>
            <person name="Wolfner M.F."/>
            <person name="Wong A."/>
            <person name="Wong G.K."/>
            <person name="Wu C.I."/>
            <person name="Wu G."/>
            <person name="Yamamoto D."/>
            <person name="Yang H.P."/>
            <person name="Yang S.P."/>
            <person name="Yorke J.A."/>
            <person name="Yoshida K."/>
            <person name="Zdobnov E."/>
            <person name="Zhang P."/>
            <person name="Zhang Y."/>
            <person name="Zimin A.V."/>
            <person name="Baldwin J."/>
            <person name="Abdouelleil A."/>
            <person name="Abdulkadir J."/>
            <person name="Abebe A."/>
            <person name="Abera B."/>
            <person name="Abreu J."/>
            <person name="Acer S.C."/>
            <person name="Aftuck L."/>
            <person name="Alexander A."/>
            <person name="An P."/>
            <person name="Anderson E."/>
            <person name="Anderson S."/>
            <person name="Arachi H."/>
            <person name="Azer M."/>
            <person name="Bachantsang P."/>
            <person name="Barry A."/>
            <person name="Bayul T."/>
            <person name="Berlin A."/>
            <person name="Bessette D."/>
            <person name="Bloom T."/>
            <person name="Blye J."/>
            <person name="Boguslavskiy L."/>
            <person name="Bonnet C."/>
            <person name="Boukhgalter B."/>
            <person name="Bourzgui I."/>
            <person name="Brown A."/>
            <person name="Cahill P."/>
            <person name="Channer S."/>
            <person name="Cheshatsang Y."/>
            <person name="Chuda L."/>
            <person name="Citroen M."/>
            <person name="Collymore A."/>
            <person name="Cooke P."/>
            <person name="Costello M."/>
            <person name="D'Aco K."/>
            <person name="Daza R."/>
            <person name="De Haan G."/>
            <person name="DeGray S."/>
            <person name="DeMaso C."/>
            <person name="Dhargay N."/>
            <person name="Dooley K."/>
            <person name="Dooley E."/>
            <person name="Doricent M."/>
            <person name="Dorje P."/>
            <person name="Dorjee K."/>
            <person name="Dupes A."/>
            <person name="Elong R."/>
            <person name="Falk J."/>
            <person name="Farina A."/>
            <person name="Faro S."/>
            <person name="Ferguson D."/>
            <person name="Fisher S."/>
            <person name="Foley C.D."/>
            <person name="Franke A."/>
            <person name="Friedrich D."/>
            <person name="Gadbois L."/>
            <person name="Gearin G."/>
            <person name="Gearin C.R."/>
            <person name="Giannoukos G."/>
            <person name="Goode T."/>
            <person name="Graham J."/>
            <person name="Grandbois E."/>
            <person name="Grewal S."/>
            <person name="Gyaltsen K."/>
            <person name="Hafez N."/>
            <person name="Hagos B."/>
            <person name="Hall J."/>
            <person name="Henson C."/>
            <person name="Hollinger A."/>
            <person name="Honan T."/>
            <person name="Huard M.D."/>
            <person name="Hughes L."/>
            <person name="Hurhula B."/>
            <person name="Husby M.E."/>
            <person name="Kamat A."/>
            <person name="Kanga B."/>
            <person name="Kashin S."/>
            <person name="Khazanovich D."/>
            <person name="Kisner P."/>
            <person name="Lance K."/>
            <person name="Lara M."/>
            <person name="Lee W."/>
            <person name="Lennon N."/>
            <person name="Letendre F."/>
            <person name="LeVine R."/>
            <person name="Lipovsky A."/>
            <person name="Liu X."/>
            <person name="Liu J."/>
            <person name="Liu S."/>
            <person name="Lokyitsang T."/>
            <person name="Lokyitsang Y."/>
            <person name="Lubonja R."/>
            <person name="Lui A."/>
            <person name="MacDonald P."/>
            <person name="Magnisalis V."/>
            <person name="Maru K."/>
            <person name="Matthews C."/>
            <person name="McCusker W."/>
            <person name="McDonough S."/>
            <person name="Mehta T."/>
            <person name="Meldrim J."/>
            <person name="Meneus L."/>
            <person name="Mihai O."/>
            <person name="Mihalev A."/>
            <person name="Mihova T."/>
            <person name="Mittelman R."/>
            <person name="Mlenga V."/>
            <person name="Montmayeur A."/>
            <person name="Mulrain L."/>
            <person name="Navidi A."/>
            <person name="Naylor J."/>
            <person name="Negash T."/>
            <person name="Nguyen T."/>
            <person name="Nguyen N."/>
            <person name="Nicol R."/>
            <person name="Norbu C."/>
            <person name="Norbu N."/>
            <person name="Novod N."/>
            <person name="O'Neill B."/>
            <person name="Osman S."/>
            <person name="Markiewicz E."/>
            <person name="Oyono O.L."/>
            <person name="Patti C."/>
            <person name="Phunkhang P."/>
            <person name="Pierre F."/>
            <person name="Priest M."/>
            <person name="Raghuraman S."/>
            <person name="Rege F."/>
            <person name="Reyes R."/>
            <person name="Rise C."/>
            <person name="Rogov P."/>
            <person name="Ross K."/>
            <person name="Ryan E."/>
            <person name="Settipalli S."/>
            <person name="Shea T."/>
            <person name="Sherpa N."/>
            <person name="Shi L."/>
            <person name="Shih D."/>
            <person name="Sparrow T."/>
            <person name="Spaulding J."/>
            <person name="Stalker J."/>
            <person name="Stange-Thomann N."/>
            <person name="Stavropoulos S."/>
            <person name="Stone C."/>
            <person name="Strader C."/>
            <person name="Tesfaye S."/>
            <person name="Thomson T."/>
            <person name="Thoulutsang Y."/>
            <person name="Thoulutsang D."/>
            <person name="Topham K."/>
            <person name="Topping I."/>
            <person name="Tsamla T."/>
            <person name="Vassiliev H."/>
            <person name="Vo A."/>
            <person name="Wangchuk T."/>
            <person name="Wangdi T."/>
            <person name="Weiand M."/>
            <person name="Wilkinson J."/>
            <person name="Wilson A."/>
            <person name="Yadav S."/>
            <person name="Young G."/>
            <person name="Yu Q."/>
            <person name="Zembek L."/>
            <person name="Zhong D."/>
            <person name="Zimmer A."/>
            <person name="Zwirko Z."/>
            <person name="Jaffe D.B."/>
            <person name="Alvarez P."/>
            <person name="Brockman W."/>
            <person name="Butler J."/>
            <person name="Chin C."/>
            <person name="Gnerre S."/>
            <person name="Grabherr M."/>
            <person name="Kleber M."/>
            <person name="Mauceli E."/>
            <person name="MacCallum I."/>
        </authorList>
    </citation>
    <scope>NUCLEOTIDE SEQUENCE [LARGE SCALE GENOMIC DNA]</scope>
    <source>
        <strain evidence="4 5">TSC#14021-0224.01</strain>
    </source>
</reference>
<evidence type="ECO:0000256" key="2">
    <source>
        <dbReference type="SAM" id="Phobius"/>
    </source>
</evidence>
<keyword evidence="5" id="KW-1185">Reference proteome</keyword>
<dbReference type="HOGENOM" id="CLU_1130094_0_0_1"/>
<keyword evidence="2" id="KW-1133">Transmembrane helix</keyword>
<evidence type="ECO:0000256" key="1">
    <source>
        <dbReference type="SAM" id="MobiDB-lite"/>
    </source>
</evidence>
<feature type="region of interest" description="Disordered" evidence="1">
    <location>
        <begin position="128"/>
        <end position="166"/>
    </location>
</feature>
<gene>
    <name evidence="4" type="primary">Dere\GG16501</name>
    <name evidence="4" type="ORF">Dere_GG16501</name>
</gene>
<dbReference type="PhylomeDB" id="B3NYR9"/>
<evidence type="ECO:0000313" key="4">
    <source>
        <dbReference type="EMBL" id="EDV48182.1"/>
    </source>
</evidence>
<dbReference type="EMBL" id="CH954181">
    <property type="protein sequence ID" value="EDV48182.1"/>
    <property type="molecule type" value="Genomic_DNA"/>
</dbReference>
<feature type="signal peptide" evidence="3">
    <location>
        <begin position="1"/>
        <end position="29"/>
    </location>
</feature>
<dbReference type="AlphaFoldDB" id="B3NYR9"/>